<dbReference type="GO" id="GO:0004497">
    <property type="term" value="F:monooxygenase activity"/>
    <property type="evidence" value="ECO:0007669"/>
    <property type="project" value="UniProtKB-KW"/>
</dbReference>
<accession>A0A8H6L2Q4</accession>
<dbReference type="EMBL" id="JACCJC010000040">
    <property type="protein sequence ID" value="KAF6233289.1"/>
    <property type="molecule type" value="Genomic_DNA"/>
</dbReference>
<dbReference type="InterPro" id="IPR002403">
    <property type="entry name" value="Cyt_P450_E_grp-IV"/>
</dbReference>
<dbReference type="CDD" id="cd11059">
    <property type="entry name" value="CYP_fungal"/>
    <property type="match status" value="1"/>
</dbReference>
<dbReference type="InterPro" id="IPR001128">
    <property type="entry name" value="Cyt_P450"/>
</dbReference>
<keyword evidence="8" id="KW-1185">Reference proteome</keyword>
<gene>
    <name evidence="7" type="ORF">HO173_008580</name>
</gene>
<keyword evidence="6" id="KW-0503">Monooxygenase</keyword>
<organism evidence="7 8">
    <name type="scientific">Letharia columbiana</name>
    <dbReference type="NCBI Taxonomy" id="112416"/>
    <lineage>
        <taxon>Eukaryota</taxon>
        <taxon>Fungi</taxon>
        <taxon>Dikarya</taxon>
        <taxon>Ascomycota</taxon>
        <taxon>Pezizomycotina</taxon>
        <taxon>Lecanoromycetes</taxon>
        <taxon>OSLEUM clade</taxon>
        <taxon>Lecanoromycetidae</taxon>
        <taxon>Lecanorales</taxon>
        <taxon>Lecanorineae</taxon>
        <taxon>Parmeliaceae</taxon>
        <taxon>Letharia</taxon>
    </lineage>
</organism>
<dbReference type="InterPro" id="IPR036396">
    <property type="entry name" value="Cyt_P450_sf"/>
</dbReference>
<dbReference type="Gene3D" id="1.10.630.10">
    <property type="entry name" value="Cytochrome P450"/>
    <property type="match status" value="1"/>
</dbReference>
<feature type="binding site" description="axial binding residue" evidence="5">
    <location>
        <position position="451"/>
    </location>
    <ligand>
        <name>heme</name>
        <dbReference type="ChEBI" id="CHEBI:30413"/>
    </ligand>
    <ligandPart>
        <name>Fe</name>
        <dbReference type="ChEBI" id="CHEBI:18248"/>
    </ligandPart>
</feature>
<proteinExistence type="inferred from homology"/>
<keyword evidence="4 5" id="KW-0408">Iron</keyword>
<dbReference type="PROSITE" id="PS00086">
    <property type="entry name" value="CYTOCHROME_P450"/>
    <property type="match status" value="1"/>
</dbReference>
<dbReference type="GO" id="GO:0016705">
    <property type="term" value="F:oxidoreductase activity, acting on paired donors, with incorporation or reduction of molecular oxygen"/>
    <property type="evidence" value="ECO:0007669"/>
    <property type="project" value="InterPro"/>
</dbReference>
<reference evidence="7 8" key="1">
    <citation type="journal article" date="2020" name="Genomics">
        <title>Complete, high-quality genomes from long-read metagenomic sequencing of two wolf lichen thalli reveals enigmatic genome architecture.</title>
        <authorList>
            <person name="McKenzie S.K."/>
            <person name="Walston R.F."/>
            <person name="Allen J.L."/>
        </authorList>
    </citation>
    <scope>NUCLEOTIDE SEQUENCE [LARGE SCALE GENOMIC DNA]</scope>
    <source>
        <strain evidence="7">WasteWater2</strain>
    </source>
</reference>
<dbReference type="InterPro" id="IPR017972">
    <property type="entry name" value="Cyt_P450_CS"/>
</dbReference>
<evidence type="ECO:0000256" key="2">
    <source>
        <dbReference type="ARBA" id="ARBA00010617"/>
    </source>
</evidence>
<dbReference type="PRINTS" id="PR00385">
    <property type="entry name" value="P450"/>
</dbReference>
<evidence type="ECO:0000313" key="8">
    <source>
        <dbReference type="Proteomes" id="UP000578531"/>
    </source>
</evidence>
<dbReference type="SUPFAM" id="SSF48264">
    <property type="entry name" value="Cytochrome P450"/>
    <property type="match status" value="1"/>
</dbReference>
<dbReference type="InterPro" id="IPR050121">
    <property type="entry name" value="Cytochrome_P450_monoxygenase"/>
</dbReference>
<comment type="similarity">
    <text evidence="2 6">Belongs to the cytochrome P450 family.</text>
</comment>
<dbReference type="Proteomes" id="UP000578531">
    <property type="component" value="Unassembled WGS sequence"/>
</dbReference>
<dbReference type="AlphaFoldDB" id="A0A8H6L2Q4"/>
<dbReference type="GeneID" id="59290235"/>
<dbReference type="GO" id="GO:0020037">
    <property type="term" value="F:heme binding"/>
    <property type="evidence" value="ECO:0007669"/>
    <property type="project" value="InterPro"/>
</dbReference>
<evidence type="ECO:0000256" key="6">
    <source>
        <dbReference type="RuleBase" id="RU000461"/>
    </source>
</evidence>
<dbReference type="Pfam" id="PF00067">
    <property type="entry name" value="p450"/>
    <property type="match status" value="1"/>
</dbReference>
<protein>
    <recommendedName>
        <fullName evidence="9">Cytochrome P450 monooxygenase</fullName>
    </recommendedName>
</protein>
<dbReference type="PRINTS" id="PR00465">
    <property type="entry name" value="EP450IV"/>
</dbReference>
<keyword evidence="5 6" id="KW-0349">Heme</keyword>
<evidence type="ECO:0000313" key="7">
    <source>
        <dbReference type="EMBL" id="KAF6233289.1"/>
    </source>
</evidence>
<sequence>MASLTIIGVSLLLLLLLYKYFLFPIFFSPLSKIPNAHFSASILPLWIWSERRNSTAVRTLLALHEKHGPVVRLAPNEISVNSAEALRTVYIGGFEKHRWYLDPFVNYGTPNMFTMLGHKPHSVQKRMVSNLYSKSHLQSSIDLQAISDCLFFDRFLPIMHEVDKHGGEMDVLEFMQAVSMDFTSAYLFGLSNGTDFMNDAAYRRHWLEEFKTFKVRLPQERAGGEIERWCLSMCEAAERFMNLEKARDGPLETQPVVYGRLAQSLREAAQSDAPSLKPTMMTAASEMLDHLVAGHETSGIALTYLMHELSQRPDLQDRLRRELLTLSPPPLNPAPNDGANANAGRCLPSPRSIDALPLLNNILQETLRLYAPAPAQQPRLTPFSPNGTAIEGYGKIPGGVRVSANPYCLHRNAAVFPAPEKWVPERWDVGGERGEEMRRWFWAFGSGGRMCLGSHFALQEMKLVVAAVYTNWTTEIVHGGGMEQADTFISGPVGEKCVLRFKRV</sequence>
<dbReference type="PANTHER" id="PTHR24305:SF166">
    <property type="entry name" value="CYTOCHROME P450 12A4, MITOCHONDRIAL-RELATED"/>
    <property type="match status" value="1"/>
</dbReference>
<keyword evidence="3 5" id="KW-0479">Metal-binding</keyword>
<keyword evidence="6" id="KW-0560">Oxidoreductase</keyword>
<dbReference type="PANTHER" id="PTHR24305">
    <property type="entry name" value="CYTOCHROME P450"/>
    <property type="match status" value="1"/>
</dbReference>
<dbReference type="OrthoDB" id="1470350at2759"/>
<evidence type="ECO:0000256" key="4">
    <source>
        <dbReference type="ARBA" id="ARBA00023004"/>
    </source>
</evidence>
<dbReference type="RefSeq" id="XP_037162711.1">
    <property type="nucleotide sequence ID" value="XM_037310478.1"/>
</dbReference>
<name>A0A8H6L2Q4_9LECA</name>
<dbReference type="GO" id="GO:0005506">
    <property type="term" value="F:iron ion binding"/>
    <property type="evidence" value="ECO:0007669"/>
    <property type="project" value="InterPro"/>
</dbReference>
<evidence type="ECO:0008006" key="9">
    <source>
        <dbReference type="Google" id="ProtNLM"/>
    </source>
</evidence>
<evidence type="ECO:0000256" key="1">
    <source>
        <dbReference type="ARBA" id="ARBA00001971"/>
    </source>
</evidence>
<evidence type="ECO:0000256" key="5">
    <source>
        <dbReference type="PIRSR" id="PIRSR602403-1"/>
    </source>
</evidence>
<comment type="cofactor">
    <cofactor evidence="1 5">
        <name>heme</name>
        <dbReference type="ChEBI" id="CHEBI:30413"/>
    </cofactor>
</comment>
<comment type="caution">
    <text evidence="7">The sequence shown here is derived from an EMBL/GenBank/DDBJ whole genome shotgun (WGS) entry which is preliminary data.</text>
</comment>
<evidence type="ECO:0000256" key="3">
    <source>
        <dbReference type="ARBA" id="ARBA00022723"/>
    </source>
</evidence>